<dbReference type="AlphaFoldDB" id="A0A2P8HKE6"/>
<feature type="domain" description="FecR protein" evidence="1">
    <location>
        <begin position="122"/>
        <end position="217"/>
    </location>
</feature>
<feature type="domain" description="Protein FecR C-terminal" evidence="2">
    <location>
        <begin position="290"/>
        <end position="357"/>
    </location>
</feature>
<dbReference type="Gene3D" id="2.60.120.1440">
    <property type="match status" value="1"/>
</dbReference>
<dbReference type="Gene3D" id="3.55.50.30">
    <property type="match status" value="1"/>
</dbReference>
<keyword evidence="4" id="KW-1185">Reference proteome</keyword>
<evidence type="ECO:0000259" key="1">
    <source>
        <dbReference type="Pfam" id="PF04773"/>
    </source>
</evidence>
<dbReference type="Proteomes" id="UP000240971">
    <property type="component" value="Unassembled WGS sequence"/>
</dbReference>
<evidence type="ECO:0000259" key="2">
    <source>
        <dbReference type="Pfam" id="PF16344"/>
    </source>
</evidence>
<dbReference type="RefSeq" id="WP_106529408.1">
    <property type="nucleotide sequence ID" value="NZ_PYAW01000003.1"/>
</dbReference>
<dbReference type="InterPro" id="IPR012373">
    <property type="entry name" value="Ferrdict_sens_TM"/>
</dbReference>
<gene>
    <name evidence="3" type="ORF">CLV51_103621</name>
</gene>
<dbReference type="PIRSF" id="PIRSF018266">
    <property type="entry name" value="FecR"/>
    <property type="match status" value="1"/>
</dbReference>
<evidence type="ECO:0000313" key="4">
    <source>
        <dbReference type="Proteomes" id="UP000240971"/>
    </source>
</evidence>
<dbReference type="PANTHER" id="PTHR30273:SF2">
    <property type="entry name" value="PROTEIN FECR"/>
    <property type="match status" value="1"/>
</dbReference>
<dbReference type="EMBL" id="PYAW01000003">
    <property type="protein sequence ID" value="PSL46640.1"/>
    <property type="molecule type" value="Genomic_DNA"/>
</dbReference>
<organism evidence="3 4">
    <name type="scientific">Chitinophaga niastensis</name>
    <dbReference type="NCBI Taxonomy" id="536980"/>
    <lineage>
        <taxon>Bacteria</taxon>
        <taxon>Pseudomonadati</taxon>
        <taxon>Bacteroidota</taxon>
        <taxon>Chitinophagia</taxon>
        <taxon>Chitinophagales</taxon>
        <taxon>Chitinophagaceae</taxon>
        <taxon>Chitinophaga</taxon>
    </lineage>
</organism>
<dbReference type="Pfam" id="PF04773">
    <property type="entry name" value="FecR"/>
    <property type="match status" value="1"/>
</dbReference>
<dbReference type="PANTHER" id="PTHR30273">
    <property type="entry name" value="PERIPLASMIC SIGNAL SENSOR AND SIGMA FACTOR ACTIVATOR FECR-RELATED"/>
    <property type="match status" value="1"/>
</dbReference>
<sequence>MTKRLWELLALHWSGDISKEEQAELDELLLQHPSDWLKSGLLEQLSYRKISVIGEEETDNLMAKVNNAILEEENTWQQTGEQEVKPRFPLRKLLLSLLLLISCGSAFLAYRYWEQQHSGYKVVTTDAGMKTRIRLPDGSTIWLNAGSTLRYPEKMDQPQREVYLSGEGYFDIKQAASKPFIIHAEKMDIRVLGTAFNVRSYKDEDFVETSVINGAVEVSVKNEHAVSRLTLTHNQKVILRKKIIDKTENKNITSQTDEKEDMLIERQSLSPISSQDSSNVPETAWMSNQLIFRNETLRSLSQRLERWYGIKIIIQNPQLAKLRFSGRADNVSMEKLLNILQEIQPFNYSIQDGTVTIQ</sequence>
<evidence type="ECO:0000313" key="3">
    <source>
        <dbReference type="EMBL" id="PSL46640.1"/>
    </source>
</evidence>
<dbReference type="InterPro" id="IPR032508">
    <property type="entry name" value="FecR_C"/>
</dbReference>
<name>A0A2P8HKE6_CHINA</name>
<accession>A0A2P8HKE6</accession>
<dbReference type="Pfam" id="PF16344">
    <property type="entry name" value="FecR_C"/>
    <property type="match status" value="1"/>
</dbReference>
<comment type="caution">
    <text evidence="3">The sequence shown here is derived from an EMBL/GenBank/DDBJ whole genome shotgun (WGS) entry which is preliminary data.</text>
</comment>
<protein>
    <submittedName>
        <fullName evidence="3">FecR family protein</fullName>
    </submittedName>
</protein>
<dbReference type="GO" id="GO:0016989">
    <property type="term" value="F:sigma factor antagonist activity"/>
    <property type="evidence" value="ECO:0007669"/>
    <property type="project" value="TreeGrafter"/>
</dbReference>
<dbReference type="OrthoDB" id="1099916at2"/>
<dbReference type="InterPro" id="IPR006860">
    <property type="entry name" value="FecR"/>
</dbReference>
<proteinExistence type="predicted"/>
<reference evidence="3 4" key="1">
    <citation type="submission" date="2018-03" db="EMBL/GenBank/DDBJ databases">
        <title>Genomic Encyclopedia of Archaeal and Bacterial Type Strains, Phase II (KMG-II): from individual species to whole genera.</title>
        <authorList>
            <person name="Goeker M."/>
        </authorList>
    </citation>
    <scope>NUCLEOTIDE SEQUENCE [LARGE SCALE GENOMIC DNA]</scope>
    <source>
        <strain evidence="3 4">DSM 24859</strain>
    </source>
</reference>